<dbReference type="EMBL" id="VOHM01000023">
    <property type="protein sequence ID" value="TWT23039.1"/>
    <property type="molecule type" value="Genomic_DNA"/>
</dbReference>
<feature type="compositionally biased region" description="Basic and acidic residues" evidence="1">
    <location>
        <begin position="73"/>
        <end position="83"/>
    </location>
</feature>
<feature type="region of interest" description="Disordered" evidence="1">
    <location>
        <begin position="219"/>
        <end position="239"/>
    </location>
</feature>
<feature type="region of interest" description="Disordered" evidence="1">
    <location>
        <begin position="61"/>
        <end position="104"/>
    </location>
</feature>
<gene>
    <name evidence="3" type="ORF">FRX94_09865</name>
</gene>
<name>A0A5C5UAL5_9CORY</name>
<organism evidence="3 4">
    <name type="scientific">Corynebacterium canis</name>
    <dbReference type="NCBI Taxonomy" id="679663"/>
    <lineage>
        <taxon>Bacteria</taxon>
        <taxon>Bacillati</taxon>
        <taxon>Actinomycetota</taxon>
        <taxon>Actinomycetes</taxon>
        <taxon>Mycobacteriales</taxon>
        <taxon>Corynebacteriaceae</taxon>
        <taxon>Corynebacterium</taxon>
    </lineage>
</organism>
<keyword evidence="2" id="KW-0812">Transmembrane</keyword>
<feature type="transmembrane region" description="Helical" evidence="2">
    <location>
        <begin position="31"/>
        <end position="52"/>
    </location>
</feature>
<reference evidence="3 4" key="1">
    <citation type="submission" date="2019-08" db="EMBL/GenBank/DDBJ databases">
        <authorList>
            <person name="Lei W."/>
        </authorList>
    </citation>
    <scope>NUCLEOTIDE SEQUENCE [LARGE SCALE GENOMIC DNA]</scope>
    <source>
        <strain evidence="3 4">CCUG 58627</strain>
    </source>
</reference>
<protein>
    <submittedName>
        <fullName evidence="3">Uncharacterized protein</fullName>
    </submittedName>
</protein>
<keyword evidence="4" id="KW-1185">Reference proteome</keyword>
<dbReference type="OrthoDB" id="9811409at2"/>
<dbReference type="RefSeq" id="WP_146325099.1">
    <property type="nucleotide sequence ID" value="NZ_BAABLR010000068.1"/>
</dbReference>
<dbReference type="AlphaFoldDB" id="A0A5C5UAL5"/>
<evidence type="ECO:0000313" key="3">
    <source>
        <dbReference type="EMBL" id="TWT23039.1"/>
    </source>
</evidence>
<dbReference type="Proteomes" id="UP000320791">
    <property type="component" value="Unassembled WGS sequence"/>
</dbReference>
<feature type="transmembrane region" description="Helical" evidence="2">
    <location>
        <begin position="7"/>
        <end position="25"/>
    </location>
</feature>
<comment type="caution">
    <text evidence="3">The sequence shown here is derived from an EMBL/GenBank/DDBJ whole genome shotgun (WGS) entry which is preliminary data.</text>
</comment>
<evidence type="ECO:0000256" key="1">
    <source>
        <dbReference type="SAM" id="MobiDB-lite"/>
    </source>
</evidence>
<evidence type="ECO:0000256" key="2">
    <source>
        <dbReference type="SAM" id="Phobius"/>
    </source>
</evidence>
<keyword evidence="2" id="KW-1133">Transmembrane helix</keyword>
<evidence type="ECO:0000313" key="4">
    <source>
        <dbReference type="Proteomes" id="UP000320791"/>
    </source>
</evidence>
<proteinExistence type="predicted"/>
<accession>A0A5C5UAL5</accession>
<sequence>MSMRRLAQGVVLAFLGVVFISTWLLVLGVPIYVVFLLQLSVALVAGGIVWWFSARNPREQTTEESAAAEEPPEDKKPKFKDPEPAQEETPTEPMATPNVLPKKVPSGFPEIDLRQAKDQLRSKLGTQAGDAPTAEKMSQAKMLPGARAAMERFGLVEGELRKSLAKSRPRPAEQGRYQFVVGEHSVIVSEDGTCILGVFPYVGPEAELVAAARDKAKSALRRPSPMDMPKKRVAPKADRRIAAPTTAKEMKELLEQRGFEVELRGKHYNVTHPDHPGVRSTMAASPSDFRWNLNLISQIRGAFGVDLRLA</sequence>
<keyword evidence="2" id="KW-0472">Membrane</keyword>